<dbReference type="InterPro" id="IPR020846">
    <property type="entry name" value="MFS_dom"/>
</dbReference>
<evidence type="ECO:0000313" key="8">
    <source>
        <dbReference type="Proteomes" id="UP000027471"/>
    </source>
</evidence>
<dbReference type="Pfam" id="PF07690">
    <property type="entry name" value="MFS_1"/>
    <property type="match status" value="1"/>
</dbReference>
<dbReference type="Gene3D" id="1.20.1250.20">
    <property type="entry name" value="MFS general substrate transporter like domains"/>
    <property type="match status" value="1"/>
</dbReference>
<dbReference type="PROSITE" id="PS50850">
    <property type="entry name" value="MFS"/>
    <property type="match status" value="1"/>
</dbReference>
<dbReference type="GO" id="GO:0016020">
    <property type="term" value="C:membrane"/>
    <property type="evidence" value="ECO:0007669"/>
    <property type="project" value="UniProtKB-SubCell"/>
</dbReference>
<accession>A0A074JED6</accession>
<keyword evidence="3 5" id="KW-1133">Transmembrane helix</keyword>
<dbReference type="Proteomes" id="UP000027471">
    <property type="component" value="Unassembled WGS sequence"/>
</dbReference>
<feature type="transmembrane region" description="Helical" evidence="5">
    <location>
        <begin position="21"/>
        <end position="46"/>
    </location>
</feature>
<evidence type="ECO:0000259" key="6">
    <source>
        <dbReference type="PROSITE" id="PS50850"/>
    </source>
</evidence>
<keyword evidence="4 5" id="KW-0472">Membrane</keyword>
<organism evidence="7 8">
    <name type="scientific">Thioclava indica</name>
    <dbReference type="NCBI Taxonomy" id="1353528"/>
    <lineage>
        <taxon>Bacteria</taxon>
        <taxon>Pseudomonadati</taxon>
        <taxon>Pseudomonadota</taxon>
        <taxon>Alphaproteobacteria</taxon>
        <taxon>Rhodobacterales</taxon>
        <taxon>Paracoccaceae</taxon>
        <taxon>Thioclava</taxon>
    </lineage>
</organism>
<feature type="transmembrane region" description="Helical" evidence="5">
    <location>
        <begin position="294"/>
        <end position="318"/>
    </location>
</feature>
<dbReference type="STRING" id="1353528.DT23_18050"/>
<evidence type="ECO:0000256" key="3">
    <source>
        <dbReference type="ARBA" id="ARBA00022989"/>
    </source>
</evidence>
<comment type="caution">
    <text evidence="7">The sequence shown here is derived from an EMBL/GenBank/DDBJ whole genome shotgun (WGS) entry which is preliminary data.</text>
</comment>
<gene>
    <name evidence="7" type="ORF">DT23_18050</name>
</gene>
<feature type="domain" description="Major facilitator superfamily (MFS) profile" evidence="6">
    <location>
        <begin position="20"/>
        <end position="423"/>
    </location>
</feature>
<feature type="transmembrane region" description="Helical" evidence="5">
    <location>
        <begin position="111"/>
        <end position="130"/>
    </location>
</feature>
<reference evidence="7 8" key="1">
    <citation type="journal article" date="2015" name="Antonie Van Leeuwenhoek">
        <title>Thioclava indica sp. nov., isolated from surface seawater of the Indian Ocean.</title>
        <authorList>
            <person name="Liu Y."/>
            <person name="Lai Q."/>
            <person name="Du J."/>
            <person name="Xu H."/>
            <person name="Jiang L."/>
            <person name="Shao Z."/>
        </authorList>
    </citation>
    <scope>NUCLEOTIDE SEQUENCE [LARGE SCALE GENOMIC DNA]</scope>
    <source>
        <strain evidence="7 8">DT23-4</strain>
    </source>
</reference>
<feature type="transmembrane region" description="Helical" evidence="5">
    <location>
        <begin position="142"/>
        <end position="168"/>
    </location>
</feature>
<keyword evidence="8" id="KW-1185">Reference proteome</keyword>
<feature type="transmembrane region" description="Helical" evidence="5">
    <location>
        <begin position="174"/>
        <end position="192"/>
    </location>
</feature>
<dbReference type="RefSeq" id="WP_051697333.1">
    <property type="nucleotide sequence ID" value="NZ_AUNB01000056.1"/>
</dbReference>
<feature type="transmembrane region" description="Helical" evidence="5">
    <location>
        <begin position="260"/>
        <end position="282"/>
    </location>
</feature>
<feature type="transmembrane region" description="Helical" evidence="5">
    <location>
        <begin position="85"/>
        <end position="105"/>
    </location>
</feature>
<dbReference type="InterPro" id="IPR036259">
    <property type="entry name" value="MFS_trans_sf"/>
</dbReference>
<feature type="transmembrane region" description="Helical" evidence="5">
    <location>
        <begin position="360"/>
        <end position="380"/>
    </location>
</feature>
<dbReference type="PANTHER" id="PTHR11662:SF450">
    <property type="entry name" value="BLR1003 PROTEIN"/>
    <property type="match status" value="1"/>
</dbReference>
<evidence type="ECO:0000256" key="2">
    <source>
        <dbReference type="ARBA" id="ARBA00022692"/>
    </source>
</evidence>
<dbReference type="InterPro" id="IPR050382">
    <property type="entry name" value="MFS_Na/Anion_cotransporter"/>
</dbReference>
<evidence type="ECO:0000256" key="4">
    <source>
        <dbReference type="ARBA" id="ARBA00023136"/>
    </source>
</evidence>
<dbReference type="SUPFAM" id="SSF103473">
    <property type="entry name" value="MFS general substrate transporter"/>
    <property type="match status" value="1"/>
</dbReference>
<feature type="transmembrane region" description="Helical" evidence="5">
    <location>
        <begin position="228"/>
        <end position="248"/>
    </location>
</feature>
<dbReference type="OrthoDB" id="4474610at2"/>
<feature type="transmembrane region" description="Helical" evidence="5">
    <location>
        <begin position="330"/>
        <end position="353"/>
    </location>
</feature>
<dbReference type="eggNOG" id="COG2271">
    <property type="taxonomic scope" value="Bacteria"/>
</dbReference>
<sequence>MSGISLTAKTATAPVGRRLNLALLFLAIVIVAADKTVFAFAGPYIMEELQLSATQFGMVGGAFFFLYSLSGVGVGLLSNRLAARWVLLLLALIWTLCQAGIALSAGLAALVIFRIFLGAGAGPSTAMVQFSASKWFAPHQRVLPASAINAGLMVGILIAALCLPPIIAHWGWRSAYLLLGLLSAIWALVWLWQGREGQAPDSPVATQDAPDLDDSWLPYRRLLLNRTFIGMTGLCFSGFMAAGLGLSWNPTYMQKALGYSASRMGAIVMLIMLCVIPAMLLVSRLSQRWLKQGVPYHVAMVFLPVLCCVMGGAVYVAMFAHALPLITKTVLLGLGFVLLNVPQSYGIIVCGAISTERQRASVIAIHVALTTFAGVVAPVLAGWMVSQAGENLGLGYERTLALVGSLNLIVALICAGWVRPEQTRLALHGTSKPL</sequence>
<evidence type="ECO:0000313" key="7">
    <source>
        <dbReference type="EMBL" id="KEO54899.1"/>
    </source>
</evidence>
<feature type="transmembrane region" description="Helical" evidence="5">
    <location>
        <begin position="58"/>
        <end position="78"/>
    </location>
</feature>
<dbReference type="AlphaFoldDB" id="A0A074JED6"/>
<feature type="transmembrane region" description="Helical" evidence="5">
    <location>
        <begin position="400"/>
        <end position="418"/>
    </location>
</feature>
<dbReference type="EMBL" id="AUNB01000056">
    <property type="protein sequence ID" value="KEO54899.1"/>
    <property type="molecule type" value="Genomic_DNA"/>
</dbReference>
<name>A0A074JED6_9RHOB</name>
<proteinExistence type="predicted"/>
<protein>
    <recommendedName>
        <fullName evidence="6">Major facilitator superfamily (MFS) profile domain-containing protein</fullName>
    </recommendedName>
</protein>
<keyword evidence="2 5" id="KW-0812">Transmembrane</keyword>
<dbReference type="InterPro" id="IPR011701">
    <property type="entry name" value="MFS"/>
</dbReference>
<evidence type="ECO:0000256" key="1">
    <source>
        <dbReference type="ARBA" id="ARBA00004141"/>
    </source>
</evidence>
<dbReference type="GO" id="GO:0022857">
    <property type="term" value="F:transmembrane transporter activity"/>
    <property type="evidence" value="ECO:0007669"/>
    <property type="project" value="InterPro"/>
</dbReference>
<comment type="subcellular location">
    <subcellularLocation>
        <location evidence="1">Membrane</location>
        <topology evidence="1">Multi-pass membrane protein</topology>
    </subcellularLocation>
</comment>
<evidence type="ECO:0000256" key="5">
    <source>
        <dbReference type="SAM" id="Phobius"/>
    </source>
</evidence>
<dbReference type="PANTHER" id="PTHR11662">
    <property type="entry name" value="SOLUTE CARRIER FAMILY 17"/>
    <property type="match status" value="1"/>
</dbReference>